<dbReference type="EMBL" id="BOPF01000026">
    <property type="protein sequence ID" value="GIJ49405.1"/>
    <property type="molecule type" value="Genomic_DNA"/>
</dbReference>
<evidence type="ECO:0000313" key="3">
    <source>
        <dbReference type="Proteomes" id="UP000619260"/>
    </source>
</evidence>
<feature type="transmembrane region" description="Helical" evidence="1">
    <location>
        <begin position="45"/>
        <end position="67"/>
    </location>
</feature>
<protein>
    <submittedName>
        <fullName evidence="2">Uncharacterized protein</fullName>
    </submittedName>
</protein>
<keyword evidence="1" id="KW-1133">Transmembrane helix</keyword>
<keyword evidence="1" id="KW-0812">Transmembrane</keyword>
<sequence length="217" mass="24001">MTDSIRPDHLNIGTPRPAGLPAIPPVMMPGWRGWLRRLSARRGQAIAICVAVLVVLVPVGVVVAVVAKGAVDANAAGTDPPSAAFLLVQSFDAYAGRDKELGFVHLFCKKNEKRLASQRDLIIDELYAIEKAHEYDIDLELKPDAEEEVVYRGSARATVGFYVSAFVRLTDQHGSRHFRTPPERWEIDVQKESNGWVVCAMRVPRICGDYFTRDACA</sequence>
<accession>A0A8J4DSM8</accession>
<organism evidence="2 3">
    <name type="scientific">Virgisporangium aliadipatigenens</name>
    <dbReference type="NCBI Taxonomy" id="741659"/>
    <lineage>
        <taxon>Bacteria</taxon>
        <taxon>Bacillati</taxon>
        <taxon>Actinomycetota</taxon>
        <taxon>Actinomycetes</taxon>
        <taxon>Micromonosporales</taxon>
        <taxon>Micromonosporaceae</taxon>
        <taxon>Virgisporangium</taxon>
    </lineage>
</organism>
<dbReference type="RefSeq" id="WP_203902870.1">
    <property type="nucleotide sequence ID" value="NZ_BOPF01000026.1"/>
</dbReference>
<dbReference type="Proteomes" id="UP000619260">
    <property type="component" value="Unassembled WGS sequence"/>
</dbReference>
<keyword evidence="3" id="KW-1185">Reference proteome</keyword>
<evidence type="ECO:0000313" key="2">
    <source>
        <dbReference type="EMBL" id="GIJ49405.1"/>
    </source>
</evidence>
<comment type="caution">
    <text evidence="2">The sequence shown here is derived from an EMBL/GenBank/DDBJ whole genome shotgun (WGS) entry which is preliminary data.</text>
</comment>
<reference evidence="2" key="1">
    <citation type="submission" date="2021-01" db="EMBL/GenBank/DDBJ databases">
        <title>Whole genome shotgun sequence of Virgisporangium aliadipatigenens NBRC 105644.</title>
        <authorList>
            <person name="Komaki H."/>
            <person name="Tamura T."/>
        </authorList>
    </citation>
    <scope>NUCLEOTIDE SEQUENCE</scope>
    <source>
        <strain evidence="2">NBRC 105644</strain>
    </source>
</reference>
<proteinExistence type="predicted"/>
<gene>
    <name evidence="2" type="ORF">Val02_62910</name>
</gene>
<dbReference type="AlphaFoldDB" id="A0A8J4DSM8"/>
<name>A0A8J4DSM8_9ACTN</name>
<keyword evidence="1" id="KW-0472">Membrane</keyword>
<evidence type="ECO:0000256" key="1">
    <source>
        <dbReference type="SAM" id="Phobius"/>
    </source>
</evidence>